<protein>
    <submittedName>
        <fullName evidence="2">Putative ixodegrin protein</fullName>
    </submittedName>
</protein>
<dbReference type="GO" id="GO:0008047">
    <property type="term" value="F:enzyme activator activity"/>
    <property type="evidence" value="ECO:0007669"/>
    <property type="project" value="InterPro"/>
</dbReference>
<dbReference type="AlphaFoldDB" id="A0A0K8RIP2"/>
<reference evidence="2" key="1">
    <citation type="submission" date="2012-12" db="EMBL/GenBank/DDBJ databases">
        <title>Identification and characterization of a phenylalanine ammonia-lyase gene family in Isatis indigotica Fort.</title>
        <authorList>
            <person name="Liu Q."/>
            <person name="Chen J."/>
            <person name="Zhou X."/>
            <person name="Di P."/>
            <person name="Xiao Y."/>
            <person name="Xuan H."/>
            <person name="Zhang L."/>
            <person name="Chen W."/>
        </authorList>
    </citation>
    <scope>NUCLEOTIDE SEQUENCE</scope>
    <source>
        <tissue evidence="2">Salivary gland</tissue>
    </source>
</reference>
<dbReference type="GO" id="GO:0007586">
    <property type="term" value="P:digestion"/>
    <property type="evidence" value="ECO:0007669"/>
    <property type="project" value="InterPro"/>
</dbReference>
<feature type="chain" id="PRO_5005518148" evidence="1">
    <location>
        <begin position="22"/>
        <end position="110"/>
    </location>
</feature>
<evidence type="ECO:0000313" key="2">
    <source>
        <dbReference type="EMBL" id="JAA71017.1"/>
    </source>
</evidence>
<organism evidence="2">
    <name type="scientific">Ixodes ricinus</name>
    <name type="common">Common tick</name>
    <name type="synonym">Acarus ricinus</name>
    <dbReference type="NCBI Taxonomy" id="34613"/>
    <lineage>
        <taxon>Eukaryota</taxon>
        <taxon>Metazoa</taxon>
        <taxon>Ecdysozoa</taxon>
        <taxon>Arthropoda</taxon>
        <taxon>Chelicerata</taxon>
        <taxon>Arachnida</taxon>
        <taxon>Acari</taxon>
        <taxon>Parasitiformes</taxon>
        <taxon>Ixodida</taxon>
        <taxon>Ixodoidea</taxon>
        <taxon>Ixodidae</taxon>
        <taxon>Ixodinae</taxon>
        <taxon>Ixodes</taxon>
    </lineage>
</organism>
<accession>A0A0K8RIP2</accession>
<dbReference type="InterPro" id="IPR001981">
    <property type="entry name" value="Colipase"/>
</dbReference>
<name>A0A0K8RIP2_IXORI</name>
<evidence type="ECO:0000256" key="1">
    <source>
        <dbReference type="SAM" id="SignalP"/>
    </source>
</evidence>
<feature type="signal peptide" evidence="1">
    <location>
        <begin position="1"/>
        <end position="21"/>
    </location>
</feature>
<dbReference type="EMBL" id="GADI01002791">
    <property type="protein sequence ID" value="JAA71017.1"/>
    <property type="molecule type" value="mRNA"/>
</dbReference>
<dbReference type="GO" id="GO:0005576">
    <property type="term" value="C:extracellular region"/>
    <property type="evidence" value="ECO:0007669"/>
    <property type="project" value="InterPro"/>
</dbReference>
<proteinExistence type="evidence at transcript level"/>
<dbReference type="PANTHER" id="PTHR10041:SF5">
    <property type="entry name" value="LEUCINE-RICH COLIPASE-LIKE PROTEIN 1"/>
    <property type="match status" value="1"/>
</dbReference>
<keyword evidence="1" id="KW-0732">Signal</keyword>
<sequence length="110" mass="11343">MNAFIVVLVSSLVLTMFGVFADSPQQPEVATSATSGICSSEKDCGDGQCCLETFSGDMALVTCQPLAGEGDPCSRRTGGDEPYTNGCPCKPDLQCTDGKCVSTPAPVPVE</sequence>
<dbReference type="PANTHER" id="PTHR10041">
    <property type="entry name" value="COLIPASE"/>
    <property type="match status" value="1"/>
</dbReference>
<dbReference type="Gene3D" id="2.10.80.10">
    <property type="entry name" value="Lipase, subunit A"/>
    <property type="match status" value="1"/>
</dbReference>
<dbReference type="GO" id="GO:0016042">
    <property type="term" value="P:lipid catabolic process"/>
    <property type="evidence" value="ECO:0007669"/>
    <property type="project" value="InterPro"/>
</dbReference>